<comment type="caution">
    <text evidence="2">The sequence shown here is derived from an EMBL/GenBank/DDBJ whole genome shotgun (WGS) entry which is preliminary data.</text>
</comment>
<evidence type="ECO:0000313" key="2">
    <source>
        <dbReference type="EMBL" id="MBE9373023.1"/>
    </source>
</evidence>
<name>A0A929B894_9PSEU</name>
<dbReference type="EMBL" id="JADEYC010000002">
    <property type="protein sequence ID" value="MBE9373023.1"/>
    <property type="molecule type" value="Genomic_DNA"/>
</dbReference>
<evidence type="ECO:0000313" key="3">
    <source>
        <dbReference type="Proteomes" id="UP000598360"/>
    </source>
</evidence>
<accession>A0A929B894</accession>
<proteinExistence type="predicted"/>
<sequence length="198" mass="21203">MTAARSAPLGRGTGFERGVLTLVGVLALLAGIGGLAVGSGALGVFRSQRPVLDPMFAQWAQATPLVWLPVAIVGGLVLLVLGGWWVRRALRPEARPDVRLGNGEGGELTITAGALTEAVRRDAQEVTGVTKTRVRTVGSPRDPGLRLSLSLEEGTDVRQVWAELDDRVLSRARRALGREALRTSIRLHLDRAPGRRVR</sequence>
<gene>
    <name evidence="2" type="ORF">IQ251_01045</name>
</gene>
<keyword evidence="1" id="KW-0812">Transmembrane</keyword>
<feature type="transmembrane region" description="Helical" evidence="1">
    <location>
        <begin position="65"/>
        <end position="86"/>
    </location>
</feature>
<feature type="transmembrane region" description="Helical" evidence="1">
    <location>
        <begin position="20"/>
        <end position="45"/>
    </location>
</feature>
<dbReference type="RefSeq" id="WP_193926476.1">
    <property type="nucleotide sequence ID" value="NZ_JADEYC010000002.1"/>
</dbReference>
<protein>
    <submittedName>
        <fullName evidence="2">Alkaline shock response membrane anchor protein AmaP</fullName>
    </submittedName>
</protein>
<keyword evidence="1" id="KW-0472">Membrane</keyword>
<keyword evidence="1" id="KW-1133">Transmembrane helix</keyword>
<keyword evidence="3" id="KW-1185">Reference proteome</keyword>
<dbReference type="AlphaFoldDB" id="A0A929B894"/>
<reference evidence="2" key="1">
    <citation type="submission" date="2020-10" db="EMBL/GenBank/DDBJ databases">
        <title>Diversity and distribution of actinomycetes associated with coral in the coast of Hainan.</title>
        <authorList>
            <person name="Li F."/>
        </authorList>
    </citation>
    <scope>NUCLEOTIDE SEQUENCE</scope>
    <source>
        <strain evidence="2">HNM0983</strain>
    </source>
</reference>
<organism evidence="2 3">
    <name type="scientific">Saccharopolyspora montiporae</name>
    <dbReference type="NCBI Taxonomy" id="2781240"/>
    <lineage>
        <taxon>Bacteria</taxon>
        <taxon>Bacillati</taxon>
        <taxon>Actinomycetota</taxon>
        <taxon>Actinomycetes</taxon>
        <taxon>Pseudonocardiales</taxon>
        <taxon>Pseudonocardiaceae</taxon>
        <taxon>Saccharopolyspora</taxon>
    </lineage>
</organism>
<dbReference type="Proteomes" id="UP000598360">
    <property type="component" value="Unassembled WGS sequence"/>
</dbReference>
<evidence type="ECO:0000256" key="1">
    <source>
        <dbReference type="SAM" id="Phobius"/>
    </source>
</evidence>